<reference evidence="2" key="1">
    <citation type="submission" date="2020-02" db="EMBL/GenBank/DDBJ databases">
        <authorList>
            <person name="Meier V. D."/>
        </authorList>
    </citation>
    <scope>NUCLEOTIDE SEQUENCE</scope>
    <source>
        <strain evidence="2">AVDCRST_MAG16</strain>
    </source>
</reference>
<feature type="transmembrane region" description="Helical" evidence="1">
    <location>
        <begin position="38"/>
        <end position="57"/>
    </location>
</feature>
<keyword evidence="1" id="KW-0812">Transmembrane</keyword>
<proteinExistence type="predicted"/>
<evidence type="ECO:0000313" key="2">
    <source>
        <dbReference type="EMBL" id="CAA9353657.1"/>
    </source>
</evidence>
<keyword evidence="1" id="KW-0472">Membrane</keyword>
<sequence>MRPRRAAFPSILADARPGTVQTGPVSDLDPGPSRTETVLLAGLYVVPLGLSVAFLAYVGLPGLALALLAVEALVSAMVVLAQRPEGGRLPRLAVALGVLAVAAGLGALVLLV</sequence>
<feature type="transmembrane region" description="Helical" evidence="1">
    <location>
        <begin position="92"/>
        <end position="111"/>
    </location>
</feature>
<gene>
    <name evidence="2" type="ORF">AVDCRST_MAG16-2519</name>
</gene>
<accession>A0A6J4M979</accession>
<protein>
    <submittedName>
        <fullName evidence="2">Uncharacterized protein</fullName>
    </submittedName>
</protein>
<dbReference type="EMBL" id="CADCUE010000236">
    <property type="protein sequence ID" value="CAA9353657.1"/>
    <property type="molecule type" value="Genomic_DNA"/>
</dbReference>
<feature type="transmembrane region" description="Helical" evidence="1">
    <location>
        <begin position="63"/>
        <end position="80"/>
    </location>
</feature>
<name>A0A6J4M979_9ACTN</name>
<keyword evidence="1" id="KW-1133">Transmembrane helix</keyword>
<evidence type="ECO:0000256" key="1">
    <source>
        <dbReference type="SAM" id="Phobius"/>
    </source>
</evidence>
<organism evidence="2">
    <name type="scientific">uncultured Frankineae bacterium</name>
    <dbReference type="NCBI Taxonomy" id="437475"/>
    <lineage>
        <taxon>Bacteria</taxon>
        <taxon>Bacillati</taxon>
        <taxon>Actinomycetota</taxon>
        <taxon>Actinomycetes</taxon>
        <taxon>Frankiales</taxon>
        <taxon>environmental samples</taxon>
    </lineage>
</organism>
<dbReference type="AlphaFoldDB" id="A0A6J4M979"/>